<accession>A0A835F3A3</accession>
<proteinExistence type="predicted"/>
<gene>
    <name evidence="1" type="ORF">HU200_019470</name>
</gene>
<dbReference type="Proteomes" id="UP000636709">
    <property type="component" value="Unassembled WGS sequence"/>
</dbReference>
<keyword evidence="2" id="KW-1185">Reference proteome</keyword>
<dbReference type="SUPFAM" id="SSF101148">
    <property type="entry name" value="Plant invertase/pectin methylesterase inhibitor"/>
    <property type="match status" value="1"/>
</dbReference>
<name>A0A835F3A3_9POAL</name>
<dbReference type="AlphaFoldDB" id="A0A835F3A3"/>
<evidence type="ECO:0000313" key="2">
    <source>
        <dbReference type="Proteomes" id="UP000636709"/>
    </source>
</evidence>
<reference evidence="1" key="1">
    <citation type="submission" date="2020-07" db="EMBL/GenBank/DDBJ databases">
        <title>Genome sequence and genetic diversity analysis of an under-domesticated orphan crop, white fonio (Digitaria exilis).</title>
        <authorList>
            <person name="Bennetzen J.L."/>
            <person name="Chen S."/>
            <person name="Ma X."/>
            <person name="Wang X."/>
            <person name="Yssel A.E.J."/>
            <person name="Chaluvadi S.R."/>
            <person name="Johnson M."/>
            <person name="Gangashetty P."/>
            <person name="Hamidou F."/>
            <person name="Sanogo M.D."/>
            <person name="Zwaenepoel A."/>
            <person name="Wallace J."/>
            <person name="Van De Peer Y."/>
            <person name="Van Deynze A."/>
        </authorList>
    </citation>
    <scope>NUCLEOTIDE SEQUENCE</scope>
    <source>
        <tissue evidence="1">Leaves</tissue>
    </source>
</reference>
<comment type="caution">
    <text evidence="1">The sequence shown here is derived from an EMBL/GenBank/DDBJ whole genome shotgun (WGS) entry which is preliminary data.</text>
</comment>
<evidence type="ECO:0000313" key="1">
    <source>
        <dbReference type="EMBL" id="KAF8726981.1"/>
    </source>
</evidence>
<organism evidence="1 2">
    <name type="scientific">Digitaria exilis</name>
    <dbReference type="NCBI Taxonomy" id="1010633"/>
    <lineage>
        <taxon>Eukaryota</taxon>
        <taxon>Viridiplantae</taxon>
        <taxon>Streptophyta</taxon>
        <taxon>Embryophyta</taxon>
        <taxon>Tracheophyta</taxon>
        <taxon>Spermatophyta</taxon>
        <taxon>Magnoliopsida</taxon>
        <taxon>Liliopsida</taxon>
        <taxon>Poales</taxon>
        <taxon>Poaceae</taxon>
        <taxon>PACMAD clade</taxon>
        <taxon>Panicoideae</taxon>
        <taxon>Panicodae</taxon>
        <taxon>Paniceae</taxon>
        <taxon>Anthephorinae</taxon>
        <taxon>Digitaria</taxon>
    </lineage>
</organism>
<dbReference type="InterPro" id="IPR035513">
    <property type="entry name" value="Invertase/methylesterase_inhib"/>
</dbReference>
<dbReference type="EMBL" id="JACEFO010001646">
    <property type="protein sequence ID" value="KAF8726981.1"/>
    <property type="molecule type" value="Genomic_DNA"/>
</dbReference>
<sequence length="54" mass="5943">MARHLLRFCLELYRGILQRQPGCKGAINDKRDKGAMSSLEASASAVVECQDGFT</sequence>
<protein>
    <submittedName>
        <fullName evidence="1">Uncharacterized protein</fullName>
    </submittedName>
</protein>